<evidence type="ECO:0000256" key="5">
    <source>
        <dbReference type="ARBA" id="ARBA00022737"/>
    </source>
</evidence>
<dbReference type="SUPFAM" id="SSF48371">
    <property type="entry name" value="ARM repeat"/>
    <property type="match status" value="1"/>
</dbReference>
<dbReference type="SMART" id="SM00185">
    <property type="entry name" value="ARM"/>
    <property type="match status" value="3"/>
</dbReference>
<dbReference type="InterPro" id="IPR000225">
    <property type="entry name" value="Armadillo"/>
</dbReference>
<dbReference type="Proteomes" id="UP001372338">
    <property type="component" value="Unassembled WGS sequence"/>
</dbReference>
<feature type="domain" description="U-box" evidence="8">
    <location>
        <begin position="281"/>
        <end position="355"/>
    </location>
</feature>
<name>A0AAN9J3P6_CROPI</name>
<dbReference type="Pfam" id="PF25598">
    <property type="entry name" value="ARM_PUB"/>
    <property type="match status" value="1"/>
</dbReference>
<dbReference type="InterPro" id="IPR057623">
    <property type="entry name" value="PUB12-19-like_N"/>
</dbReference>
<dbReference type="PANTHER" id="PTHR23315">
    <property type="entry name" value="U BOX DOMAIN-CONTAINING"/>
    <property type="match status" value="1"/>
</dbReference>
<dbReference type="GO" id="GO:0061630">
    <property type="term" value="F:ubiquitin protein ligase activity"/>
    <property type="evidence" value="ECO:0007669"/>
    <property type="project" value="UniProtKB-EC"/>
</dbReference>
<dbReference type="InterPro" id="IPR016024">
    <property type="entry name" value="ARM-type_fold"/>
</dbReference>
<reference evidence="9 10" key="1">
    <citation type="submission" date="2024-01" db="EMBL/GenBank/DDBJ databases">
        <title>The genomes of 5 underutilized Papilionoideae crops provide insights into root nodulation and disease resistanc.</title>
        <authorList>
            <person name="Yuan L."/>
        </authorList>
    </citation>
    <scope>NUCLEOTIDE SEQUENCE [LARGE SCALE GENOMIC DNA]</scope>
    <source>
        <strain evidence="9">ZHUSHIDOU_FW_LH</strain>
        <tissue evidence="9">Leaf</tissue>
    </source>
</reference>
<evidence type="ECO:0000256" key="1">
    <source>
        <dbReference type="ARBA" id="ARBA00000900"/>
    </source>
</evidence>
<comment type="caution">
    <text evidence="9">The sequence shown here is derived from an EMBL/GenBank/DDBJ whole genome shotgun (WGS) entry which is preliminary data.</text>
</comment>
<accession>A0AAN9J3P6</accession>
<protein>
    <recommendedName>
        <fullName evidence="3">RING-type E3 ubiquitin transferase</fullName>
        <ecNumber evidence="3">2.3.2.27</ecNumber>
    </recommendedName>
</protein>
<evidence type="ECO:0000256" key="2">
    <source>
        <dbReference type="ARBA" id="ARBA00004906"/>
    </source>
</evidence>
<dbReference type="InterPro" id="IPR045210">
    <property type="entry name" value="RING-Ubox_PUB"/>
</dbReference>
<dbReference type="SUPFAM" id="SSF57850">
    <property type="entry name" value="RING/U-box"/>
    <property type="match status" value="1"/>
</dbReference>
<dbReference type="EC" id="2.3.2.27" evidence="3"/>
<evidence type="ECO:0000256" key="6">
    <source>
        <dbReference type="ARBA" id="ARBA00022786"/>
    </source>
</evidence>
<evidence type="ECO:0000313" key="9">
    <source>
        <dbReference type="EMBL" id="KAK7291642.1"/>
    </source>
</evidence>
<dbReference type="PANTHER" id="PTHR23315:SF116">
    <property type="entry name" value="RING-TYPE E3 UBIQUITIN TRANSFERASE"/>
    <property type="match status" value="1"/>
</dbReference>
<dbReference type="Pfam" id="PF04564">
    <property type="entry name" value="U-box"/>
    <property type="match status" value="1"/>
</dbReference>
<dbReference type="InterPro" id="IPR003613">
    <property type="entry name" value="Ubox_domain"/>
</dbReference>
<proteinExistence type="predicted"/>
<sequence>MTHHHHNHNQRHRRILSFPAVHPCEAISPATLLSSLITLSQSICSFQPSSFPTQKRNARETLRQLNITLLFLHEIHNRRLILPPRSITTLCFSELHFTLQKILFLMQDCAREGARLFMLTKSNHVASQFRSLVRASATVLDVLPLREIDVCDEVKELMELITKQARKARMEHDRNDESEREKVVSVLRQFDRGIEPDVDTMQGILNYLGIKTWADCNKEIKFLEDEIALDCDEREVPLLSSLVGFMSYARVVIFETLDFVVSNTDQSSSSSRCSTEMLTCINPEDFRCPISLELMTDPVTVSTGQTYDRVSITKWLKAGNKICPKTGERLTNTDLVPNNALKKLIDQFCIDNGVSVSKSCNCGRDVRRTIAPGSSAAAHATQFLSWFITRRLVFGTDEQRNKAAYEIRVLGRWNIFNRGCLIGVGTVPPLLDLLGSNDKFTQENAISALLKLSKHPKGPENIMESGGLVPILRALKKGLTLEVRQIAAATIFYLSSVKEYRKVIGEKQEVIHGLVELVMEGTSYGKKNAVVAIFGLLLHPRNHQRVIASGVIPALIAILASSEKDEVITECLAVLAVLAENVDGANAILKVTNSLWLITGMLQSAASRAGKEHCASILLSLCVKAGAEVVSVLVKDTSLMPLLYSLLTDGTSHAEKKARFLIKVLHDFTETKAIEGFLCST</sequence>
<keyword evidence="6" id="KW-0833">Ubl conjugation pathway</keyword>
<dbReference type="GO" id="GO:0016567">
    <property type="term" value="P:protein ubiquitination"/>
    <property type="evidence" value="ECO:0007669"/>
    <property type="project" value="InterPro"/>
</dbReference>
<organism evidence="9 10">
    <name type="scientific">Crotalaria pallida</name>
    <name type="common">Smooth rattlebox</name>
    <name type="synonym">Crotalaria striata</name>
    <dbReference type="NCBI Taxonomy" id="3830"/>
    <lineage>
        <taxon>Eukaryota</taxon>
        <taxon>Viridiplantae</taxon>
        <taxon>Streptophyta</taxon>
        <taxon>Embryophyta</taxon>
        <taxon>Tracheophyta</taxon>
        <taxon>Spermatophyta</taxon>
        <taxon>Magnoliopsida</taxon>
        <taxon>eudicotyledons</taxon>
        <taxon>Gunneridae</taxon>
        <taxon>Pentapetalae</taxon>
        <taxon>rosids</taxon>
        <taxon>fabids</taxon>
        <taxon>Fabales</taxon>
        <taxon>Fabaceae</taxon>
        <taxon>Papilionoideae</taxon>
        <taxon>50 kb inversion clade</taxon>
        <taxon>genistoids sensu lato</taxon>
        <taxon>core genistoids</taxon>
        <taxon>Crotalarieae</taxon>
        <taxon>Crotalaria</taxon>
    </lineage>
</organism>
<dbReference type="Gene3D" id="1.25.10.10">
    <property type="entry name" value="Leucine-rich Repeat Variant"/>
    <property type="match status" value="1"/>
</dbReference>
<dbReference type="PROSITE" id="PS50176">
    <property type="entry name" value="ARM_REPEAT"/>
    <property type="match status" value="1"/>
</dbReference>
<dbReference type="InterPro" id="IPR011989">
    <property type="entry name" value="ARM-like"/>
</dbReference>
<keyword evidence="5" id="KW-0677">Repeat</keyword>
<dbReference type="InterPro" id="IPR013083">
    <property type="entry name" value="Znf_RING/FYVE/PHD"/>
</dbReference>
<dbReference type="Pfam" id="PF25368">
    <property type="entry name" value="PUB10_N"/>
    <property type="match status" value="1"/>
</dbReference>
<evidence type="ECO:0000256" key="3">
    <source>
        <dbReference type="ARBA" id="ARBA00012483"/>
    </source>
</evidence>
<gene>
    <name evidence="9" type="ORF">RIF29_06949</name>
</gene>
<feature type="repeat" description="ARM" evidence="7">
    <location>
        <begin position="425"/>
        <end position="467"/>
    </location>
</feature>
<dbReference type="FunFam" id="3.30.40.10:FF:000442">
    <property type="entry name" value="RING-type E3 ubiquitin transferase"/>
    <property type="match status" value="1"/>
</dbReference>
<evidence type="ECO:0000259" key="8">
    <source>
        <dbReference type="PROSITE" id="PS51698"/>
    </source>
</evidence>
<dbReference type="FunFam" id="1.25.10.10:FF:000485">
    <property type="entry name" value="RING-type E3 ubiquitin transferase"/>
    <property type="match status" value="1"/>
</dbReference>
<dbReference type="PROSITE" id="PS51698">
    <property type="entry name" value="U_BOX"/>
    <property type="match status" value="1"/>
</dbReference>
<keyword evidence="10" id="KW-1185">Reference proteome</keyword>
<dbReference type="EMBL" id="JAYWIO010000001">
    <property type="protein sequence ID" value="KAK7291642.1"/>
    <property type="molecule type" value="Genomic_DNA"/>
</dbReference>
<dbReference type="CDD" id="cd16664">
    <property type="entry name" value="RING-Ubox_PUB"/>
    <property type="match status" value="1"/>
</dbReference>
<evidence type="ECO:0000256" key="4">
    <source>
        <dbReference type="ARBA" id="ARBA00022679"/>
    </source>
</evidence>
<comment type="catalytic activity">
    <reaction evidence="1">
        <text>S-ubiquitinyl-[E2 ubiquitin-conjugating enzyme]-L-cysteine + [acceptor protein]-L-lysine = [E2 ubiquitin-conjugating enzyme]-L-cysteine + N(6)-ubiquitinyl-[acceptor protein]-L-lysine.</text>
        <dbReference type="EC" id="2.3.2.27"/>
    </reaction>
</comment>
<dbReference type="GO" id="GO:0010029">
    <property type="term" value="P:regulation of seed germination"/>
    <property type="evidence" value="ECO:0007669"/>
    <property type="project" value="UniProtKB-ARBA"/>
</dbReference>
<keyword evidence="4" id="KW-0808">Transferase</keyword>
<dbReference type="InterPro" id="IPR058678">
    <property type="entry name" value="ARM_PUB"/>
</dbReference>
<dbReference type="Gene3D" id="3.30.40.10">
    <property type="entry name" value="Zinc/RING finger domain, C3HC4 (zinc finger)"/>
    <property type="match status" value="1"/>
</dbReference>
<dbReference type="AlphaFoldDB" id="A0AAN9J3P6"/>
<comment type="pathway">
    <text evidence="2">Protein modification; protein ubiquitination.</text>
</comment>
<evidence type="ECO:0000256" key="7">
    <source>
        <dbReference type="PROSITE-ProRule" id="PRU00259"/>
    </source>
</evidence>
<evidence type="ECO:0000313" key="10">
    <source>
        <dbReference type="Proteomes" id="UP001372338"/>
    </source>
</evidence>
<dbReference type="SMART" id="SM00504">
    <property type="entry name" value="Ubox"/>
    <property type="match status" value="1"/>
</dbReference>